<dbReference type="EMBL" id="JAUQSY010000004">
    <property type="protein sequence ID" value="MDO7874585.1"/>
    <property type="molecule type" value="Genomic_DNA"/>
</dbReference>
<evidence type="ECO:0008006" key="4">
    <source>
        <dbReference type="Google" id="ProtNLM"/>
    </source>
</evidence>
<dbReference type="Proteomes" id="UP001176429">
    <property type="component" value="Unassembled WGS sequence"/>
</dbReference>
<sequence>MWKKPFIFTASYLPYNHHFTHGKKFQVANWNRQLKIRKVCADHVGVPISKLVTRVLGRHEALLQTAEGLMDTPEGRSAGATLKKSKEKKRAIAAALPVANAMYLLYLEDEDDEQGSEKAHALKRFKTDYDGLPGALTLAETRNVAKQAAVPTMKTKLADEAEIDSEELGELDEANKAFSNLLTAPKLAREKGKTKRTALGTALKAADLFVDSDLRPATKTMKGEAAGFRDALLEAMRIDDAASPGKGPGPDEVKPTPAPAG</sequence>
<reference evidence="2" key="1">
    <citation type="submission" date="2023-07" db="EMBL/GenBank/DDBJ databases">
        <authorList>
            <person name="Kim M.K."/>
        </authorList>
    </citation>
    <scope>NUCLEOTIDE SEQUENCE</scope>
    <source>
        <strain evidence="2">ASUV-10-1</strain>
    </source>
</reference>
<protein>
    <recommendedName>
        <fullName evidence="4">DUF3102 domain-containing protein</fullName>
    </recommendedName>
</protein>
<evidence type="ECO:0000313" key="2">
    <source>
        <dbReference type="EMBL" id="MDO7874585.1"/>
    </source>
</evidence>
<name>A0ABT9B9W3_9BACT</name>
<gene>
    <name evidence="2" type="ORF">Q5H93_07565</name>
</gene>
<keyword evidence="3" id="KW-1185">Reference proteome</keyword>
<evidence type="ECO:0000313" key="3">
    <source>
        <dbReference type="Proteomes" id="UP001176429"/>
    </source>
</evidence>
<evidence type="ECO:0000256" key="1">
    <source>
        <dbReference type="SAM" id="MobiDB-lite"/>
    </source>
</evidence>
<proteinExistence type="predicted"/>
<organism evidence="2 3">
    <name type="scientific">Hymenobacter aranciens</name>
    <dbReference type="NCBI Taxonomy" id="3063996"/>
    <lineage>
        <taxon>Bacteria</taxon>
        <taxon>Pseudomonadati</taxon>
        <taxon>Bacteroidota</taxon>
        <taxon>Cytophagia</taxon>
        <taxon>Cytophagales</taxon>
        <taxon>Hymenobacteraceae</taxon>
        <taxon>Hymenobacter</taxon>
    </lineage>
</organism>
<accession>A0ABT9B9W3</accession>
<comment type="caution">
    <text evidence="2">The sequence shown here is derived from an EMBL/GenBank/DDBJ whole genome shotgun (WGS) entry which is preliminary data.</text>
</comment>
<feature type="region of interest" description="Disordered" evidence="1">
    <location>
        <begin position="237"/>
        <end position="261"/>
    </location>
</feature>